<dbReference type="Proteomes" id="UP000663852">
    <property type="component" value="Unassembled WGS sequence"/>
</dbReference>
<dbReference type="EMBL" id="CAJNOR010000584">
    <property type="protein sequence ID" value="CAF0954426.1"/>
    <property type="molecule type" value="Genomic_DNA"/>
</dbReference>
<proteinExistence type="predicted"/>
<evidence type="ECO:0000313" key="3">
    <source>
        <dbReference type="Proteomes" id="UP000663828"/>
    </source>
</evidence>
<accession>A0A814NLM5</accession>
<gene>
    <name evidence="2" type="ORF">EDS130_LOCUS19673</name>
    <name evidence="1" type="ORF">XAT740_LOCUS10844</name>
</gene>
<name>A0A814NLM5_ADIRI</name>
<keyword evidence="3" id="KW-1185">Reference proteome</keyword>
<sequence>MASATVSSAFTQQQPPICILQSWRREQATPYDEYLIEQPFLIGPDTAVPSSRLRQCFRNVYEQRAKALIIVHRDPWEKISAVQSIGTSTNTRASQT</sequence>
<organism evidence="2 4">
    <name type="scientific">Adineta ricciae</name>
    <name type="common">Rotifer</name>
    <dbReference type="NCBI Taxonomy" id="249248"/>
    <lineage>
        <taxon>Eukaryota</taxon>
        <taxon>Metazoa</taxon>
        <taxon>Spiralia</taxon>
        <taxon>Gnathifera</taxon>
        <taxon>Rotifera</taxon>
        <taxon>Eurotatoria</taxon>
        <taxon>Bdelloidea</taxon>
        <taxon>Adinetida</taxon>
        <taxon>Adinetidae</taxon>
        <taxon>Adineta</taxon>
    </lineage>
</organism>
<dbReference type="OrthoDB" id="10037466at2759"/>
<dbReference type="AlphaFoldDB" id="A0A814NLM5"/>
<evidence type="ECO:0000313" key="2">
    <source>
        <dbReference type="EMBL" id="CAF1094762.1"/>
    </source>
</evidence>
<evidence type="ECO:0000313" key="4">
    <source>
        <dbReference type="Proteomes" id="UP000663852"/>
    </source>
</evidence>
<evidence type="ECO:0000313" key="1">
    <source>
        <dbReference type="EMBL" id="CAF0954426.1"/>
    </source>
</evidence>
<dbReference type="Proteomes" id="UP000663828">
    <property type="component" value="Unassembled WGS sequence"/>
</dbReference>
<comment type="caution">
    <text evidence="2">The sequence shown here is derived from an EMBL/GenBank/DDBJ whole genome shotgun (WGS) entry which is preliminary data.</text>
</comment>
<dbReference type="EMBL" id="CAJNOJ010000095">
    <property type="protein sequence ID" value="CAF1094762.1"/>
    <property type="molecule type" value="Genomic_DNA"/>
</dbReference>
<protein>
    <submittedName>
        <fullName evidence="2">Uncharacterized protein</fullName>
    </submittedName>
</protein>
<reference evidence="2" key="1">
    <citation type="submission" date="2021-02" db="EMBL/GenBank/DDBJ databases">
        <authorList>
            <person name="Nowell W R."/>
        </authorList>
    </citation>
    <scope>NUCLEOTIDE SEQUENCE</scope>
</reference>